<dbReference type="Gene3D" id="2.60.210.10">
    <property type="entry name" value="Apoptosis, Tumor Necrosis Factor Receptor Associated Protein 2, Chain A"/>
    <property type="match status" value="1"/>
</dbReference>
<evidence type="ECO:0000256" key="3">
    <source>
        <dbReference type="SAM" id="MobiDB-lite"/>
    </source>
</evidence>
<dbReference type="Pfam" id="PF22486">
    <property type="entry name" value="MATH_2"/>
    <property type="match status" value="1"/>
</dbReference>
<feature type="domain" description="BTB" evidence="4">
    <location>
        <begin position="200"/>
        <end position="268"/>
    </location>
</feature>
<reference evidence="6 7" key="1">
    <citation type="submission" date="2019-11" db="EMBL/GenBank/DDBJ databases">
        <title>Whole genome sequence of Oryza granulata.</title>
        <authorList>
            <person name="Li W."/>
        </authorList>
    </citation>
    <scope>NUCLEOTIDE SEQUENCE [LARGE SCALE GENOMIC DNA]</scope>
    <source>
        <strain evidence="7">cv. Menghai</strain>
        <tissue evidence="6">Leaf</tissue>
    </source>
</reference>
<evidence type="ECO:0000259" key="5">
    <source>
        <dbReference type="PROSITE" id="PS50144"/>
    </source>
</evidence>
<dbReference type="Gene3D" id="3.30.710.10">
    <property type="entry name" value="Potassium Channel Kv1.1, Chain A"/>
    <property type="match status" value="1"/>
</dbReference>
<dbReference type="CDD" id="cd00121">
    <property type="entry name" value="MATH"/>
    <property type="match status" value="1"/>
</dbReference>
<name>A0A6G1EYS1_9ORYZ</name>
<dbReference type="SMART" id="SM00225">
    <property type="entry name" value="BTB"/>
    <property type="match status" value="1"/>
</dbReference>
<proteinExistence type="inferred from homology"/>
<feature type="region of interest" description="Disordered" evidence="3">
    <location>
        <begin position="1"/>
        <end position="29"/>
    </location>
</feature>
<dbReference type="PANTHER" id="PTHR26379:SF187">
    <property type="entry name" value="OS07G0655300 PROTEIN"/>
    <property type="match status" value="1"/>
</dbReference>
<evidence type="ECO:0008006" key="8">
    <source>
        <dbReference type="Google" id="ProtNLM"/>
    </source>
</evidence>
<organism evidence="6 7">
    <name type="scientific">Oryza meyeriana var. granulata</name>
    <dbReference type="NCBI Taxonomy" id="110450"/>
    <lineage>
        <taxon>Eukaryota</taxon>
        <taxon>Viridiplantae</taxon>
        <taxon>Streptophyta</taxon>
        <taxon>Embryophyta</taxon>
        <taxon>Tracheophyta</taxon>
        <taxon>Spermatophyta</taxon>
        <taxon>Magnoliopsida</taxon>
        <taxon>Liliopsida</taxon>
        <taxon>Poales</taxon>
        <taxon>Poaceae</taxon>
        <taxon>BOP clade</taxon>
        <taxon>Oryzoideae</taxon>
        <taxon>Oryzeae</taxon>
        <taxon>Oryzinae</taxon>
        <taxon>Oryza</taxon>
        <taxon>Oryza meyeriana</taxon>
    </lineage>
</organism>
<dbReference type="InterPro" id="IPR000210">
    <property type="entry name" value="BTB/POZ_dom"/>
</dbReference>
<comment type="pathway">
    <text evidence="1">Protein modification; protein ubiquitination.</text>
</comment>
<evidence type="ECO:0000313" key="6">
    <source>
        <dbReference type="EMBL" id="KAF0929761.1"/>
    </source>
</evidence>
<evidence type="ECO:0000256" key="1">
    <source>
        <dbReference type="ARBA" id="ARBA00004906"/>
    </source>
</evidence>
<dbReference type="Proteomes" id="UP000479710">
    <property type="component" value="Unassembled WGS sequence"/>
</dbReference>
<keyword evidence="7" id="KW-1185">Reference proteome</keyword>
<comment type="caution">
    <text evidence="6">The sequence shown here is derived from an EMBL/GenBank/DDBJ whole genome shotgun (WGS) entry which is preliminary data.</text>
</comment>
<evidence type="ECO:0000313" key="7">
    <source>
        <dbReference type="Proteomes" id="UP000479710"/>
    </source>
</evidence>
<dbReference type="PROSITE" id="PS50097">
    <property type="entry name" value="BTB"/>
    <property type="match status" value="1"/>
</dbReference>
<comment type="similarity">
    <text evidence="2">Belongs to the Tdpoz family.</text>
</comment>
<evidence type="ECO:0000256" key="2">
    <source>
        <dbReference type="ARBA" id="ARBA00010846"/>
    </source>
</evidence>
<protein>
    <recommendedName>
        <fullName evidence="8">BTB domain-containing protein</fullName>
    </recommendedName>
</protein>
<evidence type="ECO:0000259" key="4">
    <source>
        <dbReference type="PROSITE" id="PS50097"/>
    </source>
</evidence>
<dbReference type="EMBL" id="SPHZ02000002">
    <property type="protein sequence ID" value="KAF0929761.1"/>
    <property type="molecule type" value="Genomic_DNA"/>
</dbReference>
<dbReference type="Pfam" id="PF00651">
    <property type="entry name" value="BTB"/>
    <property type="match status" value="1"/>
</dbReference>
<dbReference type="GO" id="GO:0016567">
    <property type="term" value="P:protein ubiquitination"/>
    <property type="evidence" value="ECO:0007669"/>
    <property type="project" value="InterPro"/>
</dbReference>
<dbReference type="InterPro" id="IPR002083">
    <property type="entry name" value="MATH/TRAF_dom"/>
</dbReference>
<gene>
    <name evidence="6" type="ORF">E2562_024449</name>
</gene>
<feature type="domain" description="MATH" evidence="5">
    <location>
        <begin position="32"/>
        <end position="163"/>
    </location>
</feature>
<dbReference type="InterPro" id="IPR056423">
    <property type="entry name" value="BACK_BPM_SPOP"/>
</dbReference>
<dbReference type="Gene3D" id="1.25.40.420">
    <property type="match status" value="1"/>
</dbReference>
<dbReference type="PROSITE" id="PS50144">
    <property type="entry name" value="MATH"/>
    <property type="match status" value="1"/>
</dbReference>
<dbReference type="AlphaFoldDB" id="A0A6G1EYS1"/>
<dbReference type="PANTHER" id="PTHR26379">
    <property type="entry name" value="BTB/POZ AND MATH DOMAIN-CONTAINING PROTEIN 1"/>
    <property type="match status" value="1"/>
</dbReference>
<dbReference type="SUPFAM" id="SSF54695">
    <property type="entry name" value="POZ domain"/>
    <property type="match status" value="1"/>
</dbReference>
<accession>A0A6G1EYS1</accession>
<dbReference type="InterPro" id="IPR008974">
    <property type="entry name" value="TRAF-like"/>
</dbReference>
<dbReference type="InterPro" id="IPR045005">
    <property type="entry name" value="BPM1-6"/>
</dbReference>
<dbReference type="Pfam" id="PF24570">
    <property type="entry name" value="BACK_BPM_SPOP"/>
    <property type="match status" value="1"/>
</dbReference>
<dbReference type="SUPFAM" id="SSF49599">
    <property type="entry name" value="TRAF domain-like"/>
    <property type="match status" value="1"/>
</dbReference>
<sequence>MGSSASSCSDPRRRTASSPTNAASSIVADTVGEHHDLTIDGYSRTKAILPNGKCASSRPFTAGGHEWGIEYYPNGKLLPGDADVIQLFVHLRRAKTKGGEVVAQVEMTLLDEDGNPHRAGVSGTSKIERFAANGVGTGFRMKRDKFEQAGYAKYDRFTVRCVVTVFRGCQAAEQAAPPVVVPPPDMHLHMSGLLSSKDFADVIFELDGGETFTAHRCVLAARSPVFKATLCGSKENAATTVVRIKDIMPEVFAALLSFIYTDSFPEVEEEQLQPMALHLLIAADRYDLRRLKLMCEDKLHRRIDANNVVITLMVAAWHHCHELRRACIEIITSSEKLEAIKATEEFEILVTRCPSIVEEIMSKLAARLGKNVDKCFQ</sequence>
<dbReference type="InterPro" id="IPR011333">
    <property type="entry name" value="SKP1/BTB/POZ_sf"/>
</dbReference>
<dbReference type="OrthoDB" id="6359816at2759"/>